<dbReference type="STRING" id="754436.JCM19237_806"/>
<dbReference type="EC" id="3.2.1.25" evidence="2"/>
<gene>
    <name evidence="2" type="ORF">JCM19237_806</name>
</gene>
<dbReference type="GO" id="GO:0004567">
    <property type="term" value="F:beta-mannosidase activity"/>
    <property type="evidence" value="ECO:0007669"/>
    <property type="project" value="UniProtKB-EC"/>
</dbReference>
<sequence length="146" mass="16609">MDIETTLTADSSAIVWTAPATQDASAVDAREYFYHVRLQCTDQSGEECVIENSHYPALFKQAKLEQANLTWQITEDNKGLWVDIDTDKPALFVHLEFDGEGRFDASSFTLLPSAITEQTKRVRYEGDATAEELAQNLRIYHLRETY</sequence>
<dbReference type="InterPro" id="IPR036156">
    <property type="entry name" value="Beta-gal/glucu_dom_sf"/>
</dbReference>
<name>A0A090R234_9GAMM</name>
<dbReference type="AlphaFoldDB" id="A0A090R234"/>
<dbReference type="Proteomes" id="UP000029227">
    <property type="component" value="Unassembled WGS sequence"/>
</dbReference>
<dbReference type="SUPFAM" id="SSF49303">
    <property type="entry name" value="beta-Galactosidase/glucuronidase domain"/>
    <property type="match status" value="1"/>
</dbReference>
<dbReference type="eggNOG" id="COG3250">
    <property type="taxonomic scope" value="Bacteria"/>
</dbReference>
<accession>A0A090R234</accession>
<evidence type="ECO:0000313" key="3">
    <source>
        <dbReference type="Proteomes" id="UP000029227"/>
    </source>
</evidence>
<dbReference type="InterPro" id="IPR013783">
    <property type="entry name" value="Ig-like_fold"/>
</dbReference>
<dbReference type="Pfam" id="PF17753">
    <property type="entry name" value="Ig_mannosidase"/>
    <property type="match status" value="1"/>
</dbReference>
<reference evidence="2 3" key="1">
    <citation type="journal article" date="2014" name="Genome Announc.">
        <title>Draft Genome Sequences of Two Vibrionaceae Species, Vibrio ponticus C121 and Photobacterium aphoticum C119, Isolated as Coral Reef Microbiota.</title>
        <authorList>
            <person name="Al-saari N."/>
            <person name="Meirelles P.M."/>
            <person name="Mino S."/>
            <person name="Suda W."/>
            <person name="Oshima K."/>
            <person name="Hattori M."/>
            <person name="Ohkuma M."/>
            <person name="Thompson F.L."/>
            <person name="Gomez-Gil B."/>
            <person name="Sawabe T."/>
            <person name="Sawabe T."/>
        </authorList>
    </citation>
    <scope>NUCLEOTIDE SEQUENCE [LARGE SCALE GENOMIC DNA]</scope>
    <source>
        <strain evidence="2 3">JCM 19237</strain>
    </source>
</reference>
<dbReference type="EMBL" id="BBMN01000027">
    <property type="protein sequence ID" value="GAL08553.1"/>
    <property type="molecule type" value="Genomic_DNA"/>
</dbReference>
<evidence type="ECO:0000313" key="2">
    <source>
        <dbReference type="EMBL" id="GAL08553.1"/>
    </source>
</evidence>
<comment type="caution">
    <text evidence="2">The sequence shown here is derived from an EMBL/GenBank/DDBJ whole genome shotgun (WGS) entry which is preliminary data.</text>
</comment>
<proteinExistence type="predicted"/>
<dbReference type="InterPro" id="IPR041625">
    <property type="entry name" value="Beta-mannosidase_Ig"/>
</dbReference>
<organism evidence="2 3">
    <name type="scientific">Photobacterium aphoticum</name>
    <dbReference type="NCBI Taxonomy" id="754436"/>
    <lineage>
        <taxon>Bacteria</taxon>
        <taxon>Pseudomonadati</taxon>
        <taxon>Pseudomonadota</taxon>
        <taxon>Gammaproteobacteria</taxon>
        <taxon>Vibrionales</taxon>
        <taxon>Vibrionaceae</taxon>
        <taxon>Photobacterium</taxon>
    </lineage>
</organism>
<evidence type="ECO:0000259" key="1">
    <source>
        <dbReference type="Pfam" id="PF17753"/>
    </source>
</evidence>
<protein>
    <submittedName>
        <fullName evidence="2">Beta-mannosidase</fullName>
        <ecNumber evidence="2">3.2.1.25</ecNumber>
    </submittedName>
</protein>
<dbReference type="Gene3D" id="2.60.40.10">
    <property type="entry name" value="Immunoglobulins"/>
    <property type="match status" value="1"/>
</dbReference>
<keyword evidence="2" id="KW-0326">Glycosidase</keyword>
<feature type="domain" description="Beta-mannosidase Ig-fold" evidence="1">
    <location>
        <begin position="64"/>
        <end position="144"/>
    </location>
</feature>
<keyword evidence="2" id="KW-0378">Hydrolase</keyword>